<gene>
    <name evidence="1" type="ORF">ARMGADRAFT_670868</name>
</gene>
<organism evidence="1 2">
    <name type="scientific">Armillaria gallica</name>
    <name type="common">Bulbous honey fungus</name>
    <name type="synonym">Armillaria bulbosa</name>
    <dbReference type="NCBI Taxonomy" id="47427"/>
    <lineage>
        <taxon>Eukaryota</taxon>
        <taxon>Fungi</taxon>
        <taxon>Dikarya</taxon>
        <taxon>Basidiomycota</taxon>
        <taxon>Agaricomycotina</taxon>
        <taxon>Agaricomycetes</taxon>
        <taxon>Agaricomycetidae</taxon>
        <taxon>Agaricales</taxon>
        <taxon>Marasmiineae</taxon>
        <taxon>Physalacriaceae</taxon>
        <taxon>Armillaria</taxon>
    </lineage>
</organism>
<evidence type="ECO:0000313" key="2">
    <source>
        <dbReference type="Proteomes" id="UP000217790"/>
    </source>
</evidence>
<protein>
    <submittedName>
        <fullName evidence="1">Uncharacterized protein</fullName>
    </submittedName>
</protein>
<sequence>MGFVSTKSGLDDDGPAWTCAVTSSKSIRPSHIRSEPWIWVKYCRRYEYTFQNSTQFLVDDRYQIRRRPSLWSVSILGLCLCFSYSRVMSWCQKHSKGPGSVMLKGVDSGDPMPRRARPTATTLETSYNLCSSLTVK</sequence>
<dbReference type="AlphaFoldDB" id="A0A2H3CY96"/>
<dbReference type="InParanoid" id="A0A2H3CY96"/>
<proteinExistence type="predicted"/>
<keyword evidence="2" id="KW-1185">Reference proteome</keyword>
<accession>A0A2H3CY96</accession>
<reference evidence="2" key="1">
    <citation type="journal article" date="2017" name="Nat. Ecol. Evol.">
        <title>Genome expansion and lineage-specific genetic innovations in the forest pathogenic fungi Armillaria.</title>
        <authorList>
            <person name="Sipos G."/>
            <person name="Prasanna A.N."/>
            <person name="Walter M.C."/>
            <person name="O'Connor E."/>
            <person name="Balint B."/>
            <person name="Krizsan K."/>
            <person name="Kiss B."/>
            <person name="Hess J."/>
            <person name="Varga T."/>
            <person name="Slot J."/>
            <person name="Riley R."/>
            <person name="Boka B."/>
            <person name="Rigling D."/>
            <person name="Barry K."/>
            <person name="Lee J."/>
            <person name="Mihaltcheva S."/>
            <person name="LaButti K."/>
            <person name="Lipzen A."/>
            <person name="Waldron R."/>
            <person name="Moloney N.M."/>
            <person name="Sperisen C."/>
            <person name="Kredics L."/>
            <person name="Vagvoelgyi C."/>
            <person name="Patrignani A."/>
            <person name="Fitzpatrick D."/>
            <person name="Nagy I."/>
            <person name="Doyle S."/>
            <person name="Anderson J.B."/>
            <person name="Grigoriev I.V."/>
            <person name="Gueldener U."/>
            <person name="Muensterkoetter M."/>
            <person name="Nagy L.G."/>
        </authorList>
    </citation>
    <scope>NUCLEOTIDE SEQUENCE [LARGE SCALE GENOMIC DNA]</scope>
    <source>
        <strain evidence="2">Ar21-2</strain>
    </source>
</reference>
<dbReference type="Proteomes" id="UP000217790">
    <property type="component" value="Unassembled WGS sequence"/>
</dbReference>
<name>A0A2H3CY96_ARMGA</name>
<evidence type="ECO:0000313" key="1">
    <source>
        <dbReference type="EMBL" id="PBK83468.1"/>
    </source>
</evidence>
<dbReference type="EMBL" id="KZ293706">
    <property type="protein sequence ID" value="PBK83468.1"/>
    <property type="molecule type" value="Genomic_DNA"/>
</dbReference>